<dbReference type="Proteomes" id="UP001330812">
    <property type="component" value="Chromosome"/>
</dbReference>
<dbReference type="RefSeq" id="WP_326567132.1">
    <property type="nucleotide sequence ID" value="NZ_CP142149.1"/>
</dbReference>
<dbReference type="PANTHER" id="PTHR34512">
    <property type="entry name" value="CELL SURFACE PROTEIN"/>
    <property type="match status" value="1"/>
</dbReference>
<reference evidence="4 5" key="1">
    <citation type="journal article" date="2015" name="Int. J. Syst. Evol. Microbiol.">
        <title>Amycolatopsis rhabdoformis sp. nov., an actinomycete isolated from a tropical forest soil.</title>
        <authorList>
            <person name="Souza W.R."/>
            <person name="Silva R.E."/>
            <person name="Goodfellow M."/>
            <person name="Busarakam K."/>
            <person name="Figueiro F.S."/>
            <person name="Ferreira D."/>
            <person name="Rodrigues-Filho E."/>
            <person name="Moraes L.A.B."/>
            <person name="Zucchi T.D."/>
        </authorList>
    </citation>
    <scope>NUCLEOTIDE SEQUENCE [LARGE SCALE GENOMIC DNA]</scope>
    <source>
        <strain evidence="4 5">NCIMB 14900</strain>
    </source>
</reference>
<evidence type="ECO:0000313" key="4">
    <source>
        <dbReference type="EMBL" id="WSE28130.1"/>
    </source>
</evidence>
<dbReference type="SUPFAM" id="SSF50998">
    <property type="entry name" value="Quinoprotein alcohol dehydrogenase-like"/>
    <property type="match status" value="1"/>
</dbReference>
<feature type="signal peptide" evidence="2">
    <location>
        <begin position="1"/>
        <end position="20"/>
    </location>
</feature>
<evidence type="ECO:0000259" key="3">
    <source>
        <dbReference type="Pfam" id="PF13360"/>
    </source>
</evidence>
<evidence type="ECO:0000256" key="2">
    <source>
        <dbReference type="SAM" id="SignalP"/>
    </source>
</evidence>
<dbReference type="SMART" id="SM00564">
    <property type="entry name" value="PQQ"/>
    <property type="match status" value="5"/>
</dbReference>
<dbReference type="InterPro" id="IPR015943">
    <property type="entry name" value="WD40/YVTN_repeat-like_dom_sf"/>
</dbReference>
<keyword evidence="5" id="KW-1185">Reference proteome</keyword>
<organism evidence="4 5">
    <name type="scientific">Amycolatopsis rhabdoformis</name>
    <dbReference type="NCBI Taxonomy" id="1448059"/>
    <lineage>
        <taxon>Bacteria</taxon>
        <taxon>Bacillati</taxon>
        <taxon>Actinomycetota</taxon>
        <taxon>Actinomycetes</taxon>
        <taxon>Pseudonocardiales</taxon>
        <taxon>Pseudonocardiaceae</taxon>
        <taxon>Amycolatopsis</taxon>
    </lineage>
</organism>
<dbReference type="PROSITE" id="PS51257">
    <property type="entry name" value="PROKAR_LIPOPROTEIN"/>
    <property type="match status" value="1"/>
</dbReference>
<feature type="compositionally biased region" description="Low complexity" evidence="1">
    <location>
        <begin position="41"/>
        <end position="55"/>
    </location>
</feature>
<dbReference type="InterPro" id="IPR018391">
    <property type="entry name" value="PQQ_b-propeller_rpt"/>
</dbReference>
<dbReference type="PANTHER" id="PTHR34512:SF30">
    <property type="entry name" value="OUTER MEMBRANE PROTEIN ASSEMBLY FACTOR BAMB"/>
    <property type="match status" value="1"/>
</dbReference>
<dbReference type="InterPro" id="IPR002372">
    <property type="entry name" value="PQQ_rpt_dom"/>
</dbReference>
<dbReference type="EMBL" id="CP142149">
    <property type="protein sequence ID" value="WSE28130.1"/>
    <property type="molecule type" value="Genomic_DNA"/>
</dbReference>
<dbReference type="InterPro" id="IPR011047">
    <property type="entry name" value="Quinoprotein_ADH-like_sf"/>
</dbReference>
<dbReference type="Gene3D" id="2.130.10.10">
    <property type="entry name" value="YVTN repeat-like/Quinoprotein amine dehydrogenase"/>
    <property type="match status" value="1"/>
</dbReference>
<accession>A0ABZ1I1Q7</accession>
<feature type="chain" id="PRO_5045112817" evidence="2">
    <location>
        <begin position="21"/>
        <end position="441"/>
    </location>
</feature>
<protein>
    <submittedName>
        <fullName evidence="4">PQQ-binding-like beta-propeller repeat protein</fullName>
    </submittedName>
</protein>
<keyword evidence="2" id="KW-0732">Signal</keyword>
<name>A0ABZ1I1Q7_9PSEU</name>
<gene>
    <name evidence="4" type="ORF">VSH64_35580</name>
</gene>
<sequence length="441" mass="45370">MRRALIFVACLGTAITVAGCGGTTDGKASVPGGAVPGGSVPGAPGSTEPAATTADPPTAFDAAAGVGLPAEAMRANLAGSVVSQFMTLRERTGYIVTPTALNAVDVLTGRQKWSVPVAGKPGDPYNQSTPFVNETGPRPPAVGDRLAVGAVPVRMPEQGTTPAYITLSVVAADKTSGTKAWQADVKVSDDQYADAGNATTQVVAVTDQAVVATYSQDDDHITAALDPATGKTLWQRKDYLAGSLHGTVLVGTDFNVAENDSMTQATALDLTTGQQKWIGARQSYGLTMIQADPALVVANRTDYGSGHAFLLFLDPATGAEKAKIEGAHDFGISNYGDCLYDQQSVLTCEEDGVLTGYDAKTAAKLWSLPDQATNRVAPSVTVAWHGALYGRTQGGQPIVLDAKTGKDKATDNVGAAPVLVSAYAGIGVDDDGAPKAYPVKK</sequence>
<proteinExistence type="predicted"/>
<evidence type="ECO:0000256" key="1">
    <source>
        <dbReference type="SAM" id="MobiDB-lite"/>
    </source>
</evidence>
<feature type="region of interest" description="Disordered" evidence="1">
    <location>
        <begin position="31"/>
        <end position="55"/>
    </location>
</feature>
<feature type="domain" description="Pyrrolo-quinoline quinone repeat" evidence="3">
    <location>
        <begin position="168"/>
        <end position="325"/>
    </location>
</feature>
<dbReference type="Pfam" id="PF13360">
    <property type="entry name" value="PQQ_2"/>
    <property type="match status" value="2"/>
</dbReference>
<feature type="domain" description="Pyrrolo-quinoline quinone repeat" evidence="3">
    <location>
        <begin position="338"/>
        <end position="417"/>
    </location>
</feature>
<evidence type="ECO:0000313" key="5">
    <source>
        <dbReference type="Proteomes" id="UP001330812"/>
    </source>
</evidence>